<evidence type="ECO:0000313" key="2">
    <source>
        <dbReference type="Proteomes" id="UP001592528"/>
    </source>
</evidence>
<dbReference type="InterPro" id="IPR053977">
    <property type="entry name" value="Rv2466c-like"/>
</dbReference>
<dbReference type="InterPro" id="IPR036249">
    <property type="entry name" value="Thioredoxin-like_sf"/>
</dbReference>
<organism evidence="1 2">
    <name type="scientific">Streptacidiphilus cavernicola</name>
    <dbReference type="NCBI Taxonomy" id="3342716"/>
    <lineage>
        <taxon>Bacteria</taxon>
        <taxon>Bacillati</taxon>
        <taxon>Actinomycetota</taxon>
        <taxon>Actinomycetes</taxon>
        <taxon>Kitasatosporales</taxon>
        <taxon>Streptomycetaceae</taxon>
        <taxon>Streptacidiphilus</taxon>
    </lineage>
</organism>
<dbReference type="RefSeq" id="WP_030251907.1">
    <property type="nucleotide sequence ID" value="NZ_JBHEZZ010000003.1"/>
</dbReference>
<keyword evidence="2" id="KW-1185">Reference proteome</keyword>
<sequence length="205" mass="22764">MTRTETPAKVDFYFDAACPFAWITSRWILEVRGLRDLELRFRPMSLYVLNEGRELPDWYRELVDNSLAMARIVTAAGQEHGEQVYEDLYTALGTRIHKGGDKDYRAVAAAALAEVGLPAGLLAAADSDAYDEELRRSHHQGMDPVGEDVGTPTIHIDGVAFFGPVLNSIPRGEQAARIFDGARALAGFPDFFELKRTRTGSLNFD</sequence>
<dbReference type="SUPFAM" id="SSF52833">
    <property type="entry name" value="Thioredoxin-like"/>
    <property type="match status" value="1"/>
</dbReference>
<dbReference type="Proteomes" id="UP001592528">
    <property type="component" value="Unassembled WGS sequence"/>
</dbReference>
<gene>
    <name evidence="1" type="ORF">ACEZDJ_07325</name>
</gene>
<accession>A0ABV6UI10</accession>
<name>A0ABV6UI10_9ACTN</name>
<dbReference type="Pfam" id="PF22234">
    <property type="entry name" value="Rv2466c-like"/>
    <property type="match status" value="1"/>
</dbReference>
<reference evidence="1 2" key="1">
    <citation type="submission" date="2024-09" db="EMBL/GenBank/DDBJ databases">
        <authorList>
            <person name="Lee S.D."/>
        </authorList>
    </citation>
    <scope>NUCLEOTIDE SEQUENCE [LARGE SCALE GENOMIC DNA]</scope>
    <source>
        <strain evidence="1 2">N1-5</strain>
    </source>
</reference>
<dbReference type="EMBL" id="JBHEZZ010000003">
    <property type="protein sequence ID" value="MFC1401095.1"/>
    <property type="molecule type" value="Genomic_DNA"/>
</dbReference>
<protein>
    <submittedName>
        <fullName evidence="1">DsbA family protein</fullName>
    </submittedName>
</protein>
<comment type="caution">
    <text evidence="1">The sequence shown here is derived from an EMBL/GenBank/DDBJ whole genome shotgun (WGS) entry which is preliminary data.</text>
</comment>
<proteinExistence type="predicted"/>
<evidence type="ECO:0000313" key="1">
    <source>
        <dbReference type="EMBL" id="MFC1401095.1"/>
    </source>
</evidence>
<dbReference type="Gene3D" id="3.40.30.10">
    <property type="entry name" value="Glutaredoxin"/>
    <property type="match status" value="1"/>
</dbReference>